<dbReference type="AlphaFoldDB" id="J3KXB2"/>
<protein>
    <submittedName>
        <fullName evidence="2">Uncharacterized protein</fullName>
    </submittedName>
</protein>
<reference evidence="2" key="2">
    <citation type="submission" date="2013-04" db="UniProtKB">
        <authorList>
            <consortium name="EnsemblPlants"/>
        </authorList>
    </citation>
    <scope>IDENTIFICATION</scope>
</reference>
<proteinExistence type="predicted"/>
<reference evidence="2" key="1">
    <citation type="journal article" date="2013" name="Nat. Commun.">
        <title>Whole-genome sequencing of Oryza brachyantha reveals mechanisms underlying Oryza genome evolution.</title>
        <authorList>
            <person name="Chen J."/>
            <person name="Huang Q."/>
            <person name="Gao D."/>
            <person name="Wang J."/>
            <person name="Lang Y."/>
            <person name="Liu T."/>
            <person name="Li B."/>
            <person name="Bai Z."/>
            <person name="Luis Goicoechea J."/>
            <person name="Liang C."/>
            <person name="Chen C."/>
            <person name="Zhang W."/>
            <person name="Sun S."/>
            <person name="Liao Y."/>
            <person name="Zhang X."/>
            <person name="Yang L."/>
            <person name="Song C."/>
            <person name="Wang M."/>
            <person name="Shi J."/>
            <person name="Liu G."/>
            <person name="Liu J."/>
            <person name="Zhou H."/>
            <person name="Zhou W."/>
            <person name="Yu Q."/>
            <person name="An N."/>
            <person name="Chen Y."/>
            <person name="Cai Q."/>
            <person name="Wang B."/>
            <person name="Liu B."/>
            <person name="Min J."/>
            <person name="Huang Y."/>
            <person name="Wu H."/>
            <person name="Li Z."/>
            <person name="Zhang Y."/>
            <person name="Yin Y."/>
            <person name="Song W."/>
            <person name="Jiang J."/>
            <person name="Jackson S.A."/>
            <person name="Wing R.A."/>
            <person name="Wang J."/>
            <person name="Chen M."/>
        </authorList>
    </citation>
    <scope>NUCLEOTIDE SEQUENCE [LARGE SCALE GENOMIC DNA]</scope>
    <source>
        <strain evidence="2">cv. IRGC 101232</strain>
    </source>
</reference>
<feature type="region of interest" description="Disordered" evidence="1">
    <location>
        <begin position="62"/>
        <end position="82"/>
    </location>
</feature>
<organism evidence="2">
    <name type="scientific">Oryza brachyantha</name>
    <name type="common">malo sina</name>
    <dbReference type="NCBI Taxonomy" id="4533"/>
    <lineage>
        <taxon>Eukaryota</taxon>
        <taxon>Viridiplantae</taxon>
        <taxon>Streptophyta</taxon>
        <taxon>Embryophyta</taxon>
        <taxon>Tracheophyta</taxon>
        <taxon>Spermatophyta</taxon>
        <taxon>Magnoliopsida</taxon>
        <taxon>Liliopsida</taxon>
        <taxon>Poales</taxon>
        <taxon>Poaceae</taxon>
        <taxon>BOP clade</taxon>
        <taxon>Oryzoideae</taxon>
        <taxon>Oryzeae</taxon>
        <taxon>Oryzinae</taxon>
        <taxon>Oryza</taxon>
    </lineage>
</organism>
<feature type="compositionally biased region" description="Basic and acidic residues" evidence="1">
    <location>
        <begin position="62"/>
        <end position="81"/>
    </location>
</feature>
<evidence type="ECO:0000256" key="1">
    <source>
        <dbReference type="SAM" id="MobiDB-lite"/>
    </source>
</evidence>
<evidence type="ECO:0000313" key="3">
    <source>
        <dbReference type="Proteomes" id="UP000006038"/>
    </source>
</evidence>
<evidence type="ECO:0000313" key="2">
    <source>
        <dbReference type="EnsemblPlants" id="OB01G16180.1"/>
    </source>
</evidence>
<keyword evidence="3" id="KW-1185">Reference proteome</keyword>
<dbReference type="EnsemblPlants" id="OB01G16180.1">
    <property type="protein sequence ID" value="OB01G16180.1"/>
    <property type="gene ID" value="OB01G16180"/>
</dbReference>
<accession>J3KXB2</accession>
<dbReference type="Gramene" id="OB01G16180.1">
    <property type="protein sequence ID" value="OB01G16180.1"/>
    <property type="gene ID" value="OB01G16180"/>
</dbReference>
<dbReference type="HOGENOM" id="CLU_2065091_0_0_1"/>
<name>J3KXB2_ORYBR</name>
<sequence>MRGECNKDKGFRTIFLGSRIHQQAKRDLNSDLAQGPRSYCMQLTRTLVKCSLGLYECGHKTHEQEENGLGERKWQEKKRGMGENNRLVVPAADCSTPVPPGRPSHYHRTLQMIQGSLQQ</sequence>
<dbReference type="Proteomes" id="UP000006038">
    <property type="component" value="Chromosome 1"/>
</dbReference>